<dbReference type="AlphaFoldDB" id="A0A0S6UCJ1"/>
<sequence>MTYIPTTAAEQQQMLAACGAHRMEELFSDVPASVRLGRELNLPRPMAEAEVWRHLEELAGKNKKLVSFLGAGAYEHYIPSVVGHLLARSEFYTAYTPYQPEISQGTLQAIFEFQSLICELTGLDVATASHYDGATAMAEAALVACNATRRQKILVSRSVNPQYRTVLSTYAKGQGVELAEVPLQDGRTDLEALEKLAGKDVAGVILQNPNFFGQIEAMAEATDLAHKAGALGIAVVDPVSLGLLAAPGEYGADLAVGEGQSLGNPLNFGGPYLGFIAAREKLVRRLPGRIVGQTKDVDGKRAYVLTLQAREQHIRREKATSNICSNEALCALAATIYLAAMGREGLKEVASQCLLKAHYAQKKLAALPGVTPVFNGPFFHEFVLQTKLSPATVARGLAENGFAAGFDLGRFYPELKNALLFTVTEVRTREEIDALVAAMRGILA</sequence>
<comment type="catalytic activity">
    <reaction evidence="3 4">
        <text>N(6)-[(R)-lipoyl]-L-lysyl-[glycine-cleavage complex H protein] + glycine + H(+) = N(6)-[(R)-S(8)-aminomethyldihydrolipoyl]-L-lysyl-[glycine-cleavage complex H protein] + CO2</text>
        <dbReference type="Rhea" id="RHEA:24304"/>
        <dbReference type="Rhea" id="RHEA-COMP:10494"/>
        <dbReference type="Rhea" id="RHEA-COMP:10495"/>
        <dbReference type="ChEBI" id="CHEBI:15378"/>
        <dbReference type="ChEBI" id="CHEBI:16526"/>
        <dbReference type="ChEBI" id="CHEBI:57305"/>
        <dbReference type="ChEBI" id="CHEBI:83099"/>
        <dbReference type="ChEBI" id="CHEBI:83143"/>
        <dbReference type="EC" id="1.4.4.2"/>
    </reaction>
</comment>
<dbReference type="Gene3D" id="3.90.1150.10">
    <property type="entry name" value="Aspartate Aminotransferase, domain 1"/>
    <property type="match status" value="1"/>
</dbReference>
<dbReference type="InterPro" id="IPR023010">
    <property type="entry name" value="GcvPA"/>
</dbReference>
<dbReference type="InterPro" id="IPR015424">
    <property type="entry name" value="PyrdxlP-dep_Trfase"/>
</dbReference>
<dbReference type="EMBL" id="DF238840">
    <property type="protein sequence ID" value="GAF25110.1"/>
    <property type="molecule type" value="Genomic_DNA"/>
</dbReference>
<gene>
    <name evidence="4" type="primary">gcvPA</name>
    <name evidence="6" type="ORF">MTY_0439</name>
</gene>
<evidence type="ECO:0000256" key="2">
    <source>
        <dbReference type="ARBA" id="ARBA00023002"/>
    </source>
</evidence>
<dbReference type="GO" id="GO:0004375">
    <property type="term" value="F:glycine dehydrogenase (decarboxylating) activity"/>
    <property type="evidence" value="ECO:0007669"/>
    <property type="project" value="UniProtKB-EC"/>
</dbReference>
<dbReference type="RefSeq" id="WP_025773188.1">
    <property type="nucleotide sequence ID" value="NZ_DF238840.1"/>
</dbReference>
<evidence type="ECO:0000313" key="6">
    <source>
        <dbReference type="EMBL" id="GAF25110.1"/>
    </source>
</evidence>
<evidence type="ECO:0000259" key="5">
    <source>
        <dbReference type="Pfam" id="PF02347"/>
    </source>
</evidence>
<evidence type="ECO:0000256" key="3">
    <source>
        <dbReference type="ARBA" id="ARBA00049026"/>
    </source>
</evidence>
<dbReference type="GO" id="GO:0019464">
    <property type="term" value="P:glycine decarboxylation via glycine cleavage system"/>
    <property type="evidence" value="ECO:0007669"/>
    <property type="project" value="UniProtKB-UniRule"/>
</dbReference>
<dbReference type="PIRSF" id="PIRSF006815">
    <property type="entry name" value="GcvPA"/>
    <property type="match status" value="1"/>
</dbReference>
<feature type="domain" description="Glycine cleavage system P-protein N-terminal" evidence="5">
    <location>
        <begin position="2"/>
        <end position="438"/>
    </location>
</feature>
<dbReference type="Proteomes" id="UP000063718">
    <property type="component" value="Unassembled WGS sequence"/>
</dbReference>
<evidence type="ECO:0000256" key="4">
    <source>
        <dbReference type="HAMAP-Rule" id="MF_00712"/>
    </source>
</evidence>
<protein>
    <recommendedName>
        <fullName evidence="4">Probable glycine dehydrogenase (decarboxylating) subunit 1</fullName>
        <ecNumber evidence="4">1.4.4.2</ecNumber>
    </recommendedName>
    <alternativeName>
        <fullName evidence="4">Glycine cleavage system P-protein subunit 1</fullName>
    </alternativeName>
    <alternativeName>
        <fullName evidence="4">Glycine decarboxylase subunit 1</fullName>
    </alternativeName>
    <alternativeName>
        <fullName evidence="4">Glycine dehydrogenase (aminomethyl-transferring) subunit 1</fullName>
    </alternativeName>
</protein>
<reference evidence="6" key="1">
    <citation type="journal article" date="2014" name="Gene">
        <title>Genome-guided analysis of transformation efficiency and carbon dioxide assimilation by Moorella thermoacetica Y72.</title>
        <authorList>
            <person name="Tsukahara K."/>
            <person name="Kita A."/>
            <person name="Nakashimada Y."/>
            <person name="Hoshino T."/>
            <person name="Murakami K."/>
        </authorList>
    </citation>
    <scope>NUCLEOTIDE SEQUENCE [LARGE SCALE GENOMIC DNA]</scope>
    <source>
        <strain evidence="6">Y72</strain>
    </source>
</reference>
<comment type="similarity">
    <text evidence="4">Belongs to the GcvP family. N-terminal subunit subfamily.</text>
</comment>
<proteinExistence type="inferred from homology"/>
<keyword evidence="2 4" id="KW-0560">Oxidoreductase</keyword>
<dbReference type="InterPro" id="IPR049315">
    <property type="entry name" value="GDC-P_N"/>
</dbReference>
<dbReference type="GO" id="GO:0009116">
    <property type="term" value="P:nucleoside metabolic process"/>
    <property type="evidence" value="ECO:0007669"/>
    <property type="project" value="InterPro"/>
</dbReference>
<dbReference type="InterPro" id="IPR015422">
    <property type="entry name" value="PyrdxlP-dep_Trfase_small"/>
</dbReference>
<dbReference type="InterPro" id="IPR015421">
    <property type="entry name" value="PyrdxlP-dep_Trfase_major"/>
</dbReference>
<dbReference type="EC" id="1.4.4.2" evidence="4"/>
<dbReference type="CDD" id="cd00613">
    <property type="entry name" value="GDC-P"/>
    <property type="match status" value="1"/>
</dbReference>
<organism evidence="6">
    <name type="scientific">Moorella thermoacetica Y72</name>
    <dbReference type="NCBI Taxonomy" id="1325331"/>
    <lineage>
        <taxon>Bacteria</taxon>
        <taxon>Bacillati</taxon>
        <taxon>Bacillota</taxon>
        <taxon>Clostridia</taxon>
        <taxon>Neomoorellales</taxon>
        <taxon>Neomoorellaceae</taxon>
        <taxon>Neomoorella</taxon>
    </lineage>
</organism>
<comment type="subunit">
    <text evidence="4">The glycine cleavage system is composed of four proteins: P, T, L and H. In this organism, the P 'protein' is a heterodimer of two subunits.</text>
</comment>
<dbReference type="SUPFAM" id="SSF53383">
    <property type="entry name" value="PLP-dependent transferases"/>
    <property type="match status" value="1"/>
</dbReference>
<dbReference type="InterPro" id="IPR020581">
    <property type="entry name" value="GDC_P"/>
</dbReference>
<comment type="function">
    <text evidence="1 4">The glycine cleavage system catalyzes the degradation of glycine. The P protein binds the alpha-amino group of glycine through its pyridoxal phosphate cofactor; CO(2) is released and the remaining methylamine moiety is then transferred to the lipoamide cofactor of the H protein.</text>
</comment>
<name>A0A0S6UCJ1_NEOTH</name>
<dbReference type="HAMAP" id="MF_00712">
    <property type="entry name" value="GcvPA"/>
    <property type="match status" value="1"/>
</dbReference>
<dbReference type="PANTHER" id="PTHR42806">
    <property type="entry name" value="GLYCINE CLEAVAGE SYSTEM P-PROTEIN"/>
    <property type="match status" value="1"/>
</dbReference>
<dbReference type="Gene3D" id="3.40.640.10">
    <property type="entry name" value="Type I PLP-dependent aspartate aminotransferase-like (Major domain)"/>
    <property type="match status" value="1"/>
</dbReference>
<accession>A0A0S6UCJ1</accession>
<evidence type="ECO:0000256" key="1">
    <source>
        <dbReference type="ARBA" id="ARBA00003788"/>
    </source>
</evidence>
<dbReference type="PANTHER" id="PTHR42806:SF1">
    <property type="entry name" value="GLYCINE DEHYDROGENASE (DECARBOXYLATING)"/>
    <property type="match status" value="1"/>
</dbReference>
<dbReference type="NCBIfam" id="NF001696">
    <property type="entry name" value="PRK00451.1"/>
    <property type="match status" value="1"/>
</dbReference>
<dbReference type="Pfam" id="PF02347">
    <property type="entry name" value="GDC-P"/>
    <property type="match status" value="1"/>
</dbReference>